<protein>
    <recommendedName>
        <fullName evidence="4">Queuine tRNA-ribosyltransferase</fullName>
        <ecNumber evidence="4">2.4.2.29</ecNumber>
    </recommendedName>
    <alternativeName>
        <fullName evidence="4">Guanine insertion enzyme</fullName>
    </alternativeName>
    <alternativeName>
        <fullName evidence="4">tRNA-guanine transglycosylase</fullName>
    </alternativeName>
</protein>
<evidence type="ECO:0000259" key="5">
    <source>
        <dbReference type="Pfam" id="PF01702"/>
    </source>
</evidence>
<dbReference type="Pfam" id="PF01702">
    <property type="entry name" value="TGT"/>
    <property type="match status" value="1"/>
</dbReference>
<dbReference type="EC" id="2.4.2.29" evidence="4"/>
<feature type="region of interest" description="RNA binding; important for wobble base 34 recognition" evidence="4">
    <location>
        <begin position="273"/>
        <end position="277"/>
    </location>
</feature>
<accession>A0ABU9UAW7</accession>
<comment type="caution">
    <text evidence="6">The sequence shown here is derived from an EMBL/GenBank/DDBJ whole genome shotgun (WGS) entry which is preliminary data.</text>
</comment>
<comment type="function">
    <text evidence="4">Catalyzes the base-exchange of a guanine (G) residue with the queuine precursor 7-aminomethyl-7-deazaguanine (PreQ1) at position 34 (anticodon wobble position) in tRNAs with GU(N) anticodons (tRNA-Asp, -Asn, -His and -Tyr). Catalysis occurs through a double-displacement mechanism. The nucleophile active site attacks the C1' of nucleotide 34 to detach the guanine base from the RNA, forming a covalent enzyme-RNA intermediate. The proton acceptor active site deprotonates the incoming PreQ1, allowing a nucleophilic attack on the C1' of the ribose to form the product. After dissociation, two additional enzymatic reactions on the tRNA convert PreQ1 to queuine (Q), resulting in the hypermodified nucleoside queuosine (7-(((4,5-cis-dihydroxy-2-cyclopenten-1-yl)amino)methyl)-7-deazaguanosine).</text>
</comment>
<name>A0ABU9UAW7_9SPIR</name>
<dbReference type="NCBIfam" id="TIGR00430">
    <property type="entry name" value="Q_tRNA_tgt"/>
    <property type="match status" value="1"/>
</dbReference>
<dbReference type="Proteomes" id="UP001466331">
    <property type="component" value="Unassembled WGS sequence"/>
</dbReference>
<feature type="binding site" evidence="4">
    <location>
        <position position="146"/>
    </location>
    <ligand>
        <name>substrate</name>
    </ligand>
</feature>
<dbReference type="InterPro" id="IPR036511">
    <property type="entry name" value="TGT-like_sf"/>
</dbReference>
<dbReference type="NCBIfam" id="TIGR00449">
    <property type="entry name" value="tgt_general"/>
    <property type="match status" value="1"/>
</dbReference>
<dbReference type="InterPro" id="IPR004803">
    <property type="entry name" value="TGT"/>
</dbReference>
<feature type="binding site" evidence="4">
    <location>
        <position position="191"/>
    </location>
    <ligand>
        <name>substrate</name>
    </ligand>
</feature>
<dbReference type="HAMAP" id="MF_00168">
    <property type="entry name" value="Q_tRNA_Tgt"/>
    <property type="match status" value="1"/>
</dbReference>
<feature type="region of interest" description="RNA binding" evidence="4">
    <location>
        <begin position="249"/>
        <end position="255"/>
    </location>
</feature>
<evidence type="ECO:0000256" key="3">
    <source>
        <dbReference type="ARBA" id="ARBA00022694"/>
    </source>
</evidence>
<comment type="similarity">
    <text evidence="4">Belongs to the queuine tRNA-ribosyltransferase family.</text>
</comment>
<comment type="pathway">
    <text evidence="4">tRNA modification; tRNA-queuosine biosynthesis.</text>
</comment>
<keyword evidence="1 4" id="KW-0328">Glycosyltransferase</keyword>
<sequence>MSFFSVVSRDKDSDARTGKMILPHGVVDTPVFMPVGTLGTVKAIDFSDLTDMGFNMILGNTYHLYLRPGMEVISAAGGLHKFIGWDKNILTDSGGFQVFSLSKLRKITDDGVAFRSHIDGSSHFFSPEEVVRIQRILGSDVMMQLDVCTSPGISYKEALEAVKLTTSWAIRSKKELANYDDYTGVLFPIIQGNFFPELRKRSAEELLQLDLPGIAIGGLSVGEEFSVFEDTLAYTVGFIPQNKPRYIMGIGTPEYILTAVEKGIDMFDCVFPTRTARNASVFTHTGRISLKRKEYQKDFSPIDNTCDCYTCRNYSKAYLRHLFKSGEIMASVLATHHNIYFLKNLVDKIREHITTGDYAKFKADFLSAYSGGKE</sequence>
<keyword evidence="4" id="KW-0862">Zinc</keyword>
<evidence type="ECO:0000313" key="7">
    <source>
        <dbReference type="Proteomes" id="UP001466331"/>
    </source>
</evidence>
<reference evidence="6 7" key="1">
    <citation type="submission" date="2024-03" db="EMBL/GenBank/DDBJ databases">
        <title>Ignisphaera cupida sp. nov., a hyperthermophilic hydrolytic archaeon from a hot spring of Kamchatka, and proposal of Ignisphaeraceae fam. nov.</title>
        <authorList>
            <person name="Podosokorskaya O.A."/>
            <person name="Elcheninov A.G."/>
            <person name="Maltseva A.I."/>
            <person name="Zayulina K.S."/>
            <person name="Novikov A."/>
            <person name="Merkel A.Y."/>
        </authorList>
    </citation>
    <scope>NUCLEOTIDE SEQUENCE [LARGE SCALE GENOMIC DNA]</scope>
    <source>
        <strain evidence="6 7">38H-sp</strain>
    </source>
</reference>
<feature type="binding site" evidence="4">
    <location>
        <position position="218"/>
    </location>
    <ligand>
        <name>substrate</name>
    </ligand>
</feature>
<feature type="active site" description="Nucleophile" evidence="4">
    <location>
        <position position="268"/>
    </location>
</feature>
<dbReference type="PANTHER" id="PTHR46499:SF1">
    <property type="entry name" value="QUEUINE TRNA-RIBOSYLTRANSFERASE"/>
    <property type="match status" value="1"/>
</dbReference>
<keyword evidence="4" id="KW-0671">Queuosine biosynthesis</keyword>
<organism evidence="6 7">
    <name type="scientific">Rarispira pelagica</name>
    <dbReference type="NCBI Taxonomy" id="3141764"/>
    <lineage>
        <taxon>Bacteria</taxon>
        <taxon>Pseudomonadati</taxon>
        <taxon>Spirochaetota</taxon>
        <taxon>Spirochaetia</taxon>
        <taxon>Winmispirales</taxon>
        <taxon>Winmispiraceae</taxon>
        <taxon>Rarispira</taxon>
    </lineage>
</organism>
<feature type="binding site" evidence="4">
    <location>
        <begin position="92"/>
        <end position="96"/>
    </location>
    <ligand>
        <name>substrate</name>
    </ligand>
</feature>
<dbReference type="SUPFAM" id="SSF51713">
    <property type="entry name" value="tRNA-guanine transglycosylase"/>
    <property type="match status" value="1"/>
</dbReference>
<evidence type="ECO:0000256" key="4">
    <source>
        <dbReference type="HAMAP-Rule" id="MF_00168"/>
    </source>
</evidence>
<comment type="catalytic activity">
    <reaction evidence="4">
        <text>7-aminomethyl-7-carbaguanine + guanosine(34) in tRNA = 7-aminomethyl-7-carbaguanosine(34) in tRNA + guanine</text>
        <dbReference type="Rhea" id="RHEA:24104"/>
        <dbReference type="Rhea" id="RHEA-COMP:10341"/>
        <dbReference type="Rhea" id="RHEA-COMP:10342"/>
        <dbReference type="ChEBI" id="CHEBI:16235"/>
        <dbReference type="ChEBI" id="CHEBI:58703"/>
        <dbReference type="ChEBI" id="CHEBI:74269"/>
        <dbReference type="ChEBI" id="CHEBI:82833"/>
        <dbReference type="EC" id="2.4.2.29"/>
    </reaction>
</comment>
<evidence type="ECO:0000313" key="6">
    <source>
        <dbReference type="EMBL" id="MEM5947805.1"/>
    </source>
</evidence>
<feature type="binding site" evidence="4">
    <location>
        <position position="306"/>
    </location>
    <ligand>
        <name>Zn(2+)</name>
        <dbReference type="ChEBI" id="CHEBI:29105"/>
    </ligand>
</feature>
<comment type="subunit">
    <text evidence="4">Homodimer. Within each dimer, one monomer is responsible for RNA recognition and catalysis, while the other monomer binds to the replacement base PreQ1.</text>
</comment>
<keyword evidence="2 4" id="KW-0808">Transferase</keyword>
<keyword evidence="4" id="KW-0479">Metal-binding</keyword>
<dbReference type="GO" id="GO:0016757">
    <property type="term" value="F:glycosyltransferase activity"/>
    <property type="evidence" value="ECO:0007669"/>
    <property type="project" value="UniProtKB-KW"/>
</dbReference>
<dbReference type="RefSeq" id="WP_420069255.1">
    <property type="nucleotide sequence ID" value="NZ_JBCHKQ010000002.1"/>
</dbReference>
<comment type="cofactor">
    <cofactor evidence="4">
        <name>Zn(2+)</name>
        <dbReference type="ChEBI" id="CHEBI:29105"/>
    </cofactor>
    <text evidence="4">Binds 1 zinc ion per subunit.</text>
</comment>
<proteinExistence type="inferred from homology"/>
<evidence type="ECO:0000256" key="1">
    <source>
        <dbReference type="ARBA" id="ARBA00022676"/>
    </source>
</evidence>
<gene>
    <name evidence="4 6" type="primary">tgt</name>
    <name evidence="6" type="ORF">WKV44_04530</name>
</gene>
<feature type="domain" description="tRNA-guanine(15) transglycosylase-like" evidence="5">
    <location>
        <begin position="14"/>
        <end position="369"/>
    </location>
</feature>
<keyword evidence="7" id="KW-1185">Reference proteome</keyword>
<evidence type="ECO:0000256" key="2">
    <source>
        <dbReference type="ARBA" id="ARBA00022679"/>
    </source>
</evidence>
<dbReference type="InterPro" id="IPR002616">
    <property type="entry name" value="tRNA_ribo_trans-like"/>
</dbReference>
<feature type="binding site" evidence="4">
    <location>
        <position position="311"/>
    </location>
    <ligand>
        <name>Zn(2+)</name>
        <dbReference type="ChEBI" id="CHEBI:29105"/>
    </ligand>
</feature>
<dbReference type="PANTHER" id="PTHR46499">
    <property type="entry name" value="QUEUINE TRNA-RIBOSYLTRANSFERASE"/>
    <property type="match status" value="1"/>
</dbReference>
<feature type="binding site" evidence="4">
    <location>
        <position position="337"/>
    </location>
    <ligand>
        <name>Zn(2+)</name>
        <dbReference type="ChEBI" id="CHEBI:29105"/>
    </ligand>
</feature>
<feature type="active site" description="Proton acceptor" evidence="4">
    <location>
        <position position="92"/>
    </location>
</feature>
<dbReference type="Gene3D" id="3.20.20.105">
    <property type="entry name" value="Queuine tRNA-ribosyltransferase-like"/>
    <property type="match status" value="1"/>
</dbReference>
<dbReference type="EMBL" id="JBCHKQ010000002">
    <property type="protein sequence ID" value="MEM5947805.1"/>
    <property type="molecule type" value="Genomic_DNA"/>
</dbReference>
<keyword evidence="3 4" id="KW-0819">tRNA processing</keyword>
<feature type="binding site" evidence="4">
    <location>
        <position position="308"/>
    </location>
    <ligand>
        <name>Zn(2+)</name>
        <dbReference type="ChEBI" id="CHEBI:29105"/>
    </ligand>
</feature>
<dbReference type="InterPro" id="IPR050076">
    <property type="entry name" value="ArchSynthase1/Queuine_TRR"/>
</dbReference>